<dbReference type="Gene3D" id="2.40.30.10">
    <property type="entry name" value="Translation factors"/>
    <property type="match status" value="1"/>
</dbReference>
<dbReference type="InterPro" id="IPR001094">
    <property type="entry name" value="Flavdoxin-like"/>
</dbReference>
<dbReference type="GO" id="GO:0010181">
    <property type="term" value="F:FMN binding"/>
    <property type="evidence" value="ECO:0007669"/>
    <property type="project" value="InterPro"/>
</dbReference>
<dbReference type="InterPro" id="IPR017900">
    <property type="entry name" value="4Fe4S_Fe_S_CS"/>
</dbReference>
<dbReference type="CDD" id="cd00207">
    <property type="entry name" value="fer2"/>
    <property type="match status" value="1"/>
</dbReference>
<dbReference type="GO" id="GO:0050660">
    <property type="term" value="F:flavin adenine dinucleotide binding"/>
    <property type="evidence" value="ECO:0007669"/>
    <property type="project" value="TreeGrafter"/>
</dbReference>
<protein>
    <recommendedName>
        <fullName evidence="14">NADPH--hemoprotein reductase</fullName>
        <ecNumber evidence="14">1.6.2.4</ecNumber>
    </recommendedName>
</protein>
<evidence type="ECO:0000256" key="9">
    <source>
        <dbReference type="ARBA" id="ARBA00022827"/>
    </source>
</evidence>
<dbReference type="SUPFAM" id="SSF52218">
    <property type="entry name" value="Flavoproteins"/>
    <property type="match status" value="1"/>
</dbReference>
<dbReference type="PROSITE" id="PS51379">
    <property type="entry name" value="4FE4S_FER_2"/>
    <property type="match status" value="2"/>
</dbReference>
<dbReference type="InterPro" id="IPR036010">
    <property type="entry name" value="2Fe-2S_ferredoxin-like_sf"/>
</dbReference>
<evidence type="ECO:0000256" key="7">
    <source>
        <dbReference type="ARBA" id="ARBA00022723"/>
    </source>
</evidence>
<dbReference type="GO" id="GO:0008901">
    <property type="term" value="F:ferredoxin hydrogenase activity"/>
    <property type="evidence" value="ECO:0007669"/>
    <property type="project" value="InterPro"/>
</dbReference>
<organism evidence="20">
    <name type="scientific">Amphora coffeiformis</name>
    <dbReference type="NCBI Taxonomy" id="265554"/>
    <lineage>
        <taxon>Eukaryota</taxon>
        <taxon>Sar</taxon>
        <taxon>Stramenopiles</taxon>
        <taxon>Ochrophyta</taxon>
        <taxon>Bacillariophyta</taxon>
        <taxon>Bacillariophyceae</taxon>
        <taxon>Bacillariophycidae</taxon>
        <taxon>Thalassiophysales</taxon>
        <taxon>Catenulaceae</taxon>
        <taxon>Amphora</taxon>
    </lineage>
</organism>
<evidence type="ECO:0000259" key="16">
    <source>
        <dbReference type="PROSITE" id="PS50902"/>
    </source>
</evidence>
<evidence type="ECO:0000313" key="20">
    <source>
        <dbReference type="EMBL" id="CAE0418469.1"/>
    </source>
</evidence>
<dbReference type="InterPro" id="IPR017896">
    <property type="entry name" value="4Fe4S_Fe-S-bd"/>
</dbReference>
<dbReference type="SUPFAM" id="SSF52343">
    <property type="entry name" value="Ferredoxin reductase-like, C-terminal NADP-linked domain"/>
    <property type="match status" value="1"/>
</dbReference>
<evidence type="ECO:0000256" key="1">
    <source>
        <dbReference type="ARBA" id="ARBA00001917"/>
    </source>
</evidence>
<feature type="compositionally biased region" description="Basic and acidic residues" evidence="15">
    <location>
        <begin position="7"/>
        <end position="28"/>
    </location>
</feature>
<feature type="compositionally biased region" description="Acidic residues" evidence="15">
    <location>
        <begin position="48"/>
        <end position="57"/>
    </location>
</feature>
<feature type="domain" description="4Fe-4S ferredoxin-type" evidence="18">
    <location>
        <begin position="258"/>
        <end position="286"/>
    </location>
</feature>
<dbReference type="InterPro" id="IPR029039">
    <property type="entry name" value="Flavoprotein-like_sf"/>
</dbReference>
<keyword evidence="12" id="KW-0408">Iron</keyword>
<evidence type="ECO:0000256" key="4">
    <source>
        <dbReference type="ARBA" id="ARBA00022485"/>
    </source>
</evidence>
<dbReference type="InterPro" id="IPR004108">
    <property type="entry name" value="Fe_hydrogenase_lsu_C"/>
</dbReference>
<dbReference type="Pfam" id="PF02906">
    <property type="entry name" value="Fe_hyd_lg_C"/>
    <property type="match status" value="1"/>
</dbReference>
<dbReference type="Pfam" id="PF00667">
    <property type="entry name" value="FAD_binding_1"/>
    <property type="match status" value="1"/>
</dbReference>
<dbReference type="PANTHER" id="PTHR19384:SF17">
    <property type="entry name" value="NADPH--CYTOCHROME P450 REDUCTASE"/>
    <property type="match status" value="1"/>
</dbReference>
<dbReference type="InterPro" id="IPR017938">
    <property type="entry name" value="Riboflavin_synthase-like_b-brl"/>
</dbReference>
<feature type="domain" description="2Fe-2S ferredoxin-type" evidence="17">
    <location>
        <begin position="59"/>
        <end position="149"/>
    </location>
</feature>
<dbReference type="InterPro" id="IPR001041">
    <property type="entry name" value="2Fe-2S_ferredoxin-type"/>
</dbReference>
<dbReference type="Gene3D" id="3.40.50.1780">
    <property type="match status" value="1"/>
</dbReference>
<dbReference type="GO" id="GO:0005506">
    <property type="term" value="F:iron ion binding"/>
    <property type="evidence" value="ECO:0007669"/>
    <property type="project" value="InterPro"/>
</dbReference>
<reference evidence="20" key="1">
    <citation type="submission" date="2021-01" db="EMBL/GenBank/DDBJ databases">
        <authorList>
            <person name="Corre E."/>
            <person name="Pelletier E."/>
            <person name="Niang G."/>
            <person name="Scheremetjew M."/>
            <person name="Finn R."/>
            <person name="Kale V."/>
            <person name="Holt S."/>
            <person name="Cochrane G."/>
            <person name="Meng A."/>
            <person name="Brown T."/>
            <person name="Cohen L."/>
        </authorList>
    </citation>
    <scope>NUCLEOTIDE SEQUENCE</scope>
    <source>
        <strain evidence="20">CCMP127</strain>
    </source>
</reference>
<dbReference type="PROSITE" id="PS50902">
    <property type="entry name" value="FLAVODOXIN_LIKE"/>
    <property type="match status" value="1"/>
</dbReference>
<dbReference type="InterPro" id="IPR003149">
    <property type="entry name" value="Fe_hydrogenase_ssu"/>
</dbReference>
<dbReference type="InterPro" id="IPR023173">
    <property type="entry name" value="NADPH_Cyt_P450_Rdtase_alpha"/>
</dbReference>
<keyword evidence="6" id="KW-0288">FMN</keyword>
<keyword evidence="13" id="KW-0411">Iron-sulfur</keyword>
<comment type="similarity">
    <text evidence="3">Belongs to the NARF family.</text>
</comment>
<accession>A0A7S3PBK2</accession>
<dbReference type="GO" id="GO:0051539">
    <property type="term" value="F:4 iron, 4 sulfur cluster binding"/>
    <property type="evidence" value="ECO:0007669"/>
    <property type="project" value="UniProtKB-KW"/>
</dbReference>
<dbReference type="Pfam" id="PF00258">
    <property type="entry name" value="Flavodoxin_1"/>
    <property type="match status" value="1"/>
</dbReference>
<dbReference type="InterPro" id="IPR009016">
    <property type="entry name" value="Fe_hydrogenase"/>
</dbReference>
<evidence type="ECO:0000256" key="5">
    <source>
        <dbReference type="ARBA" id="ARBA00022630"/>
    </source>
</evidence>
<keyword evidence="4" id="KW-0004">4Fe-4S</keyword>
<evidence type="ECO:0000256" key="3">
    <source>
        <dbReference type="ARBA" id="ARBA00006596"/>
    </source>
</evidence>
<feature type="domain" description="Flavodoxin-like" evidence="16">
    <location>
        <begin position="713"/>
        <end position="872"/>
    </location>
</feature>
<dbReference type="SUPFAM" id="SSF54292">
    <property type="entry name" value="2Fe-2S ferredoxin-like"/>
    <property type="match status" value="1"/>
</dbReference>
<evidence type="ECO:0000256" key="8">
    <source>
        <dbReference type="ARBA" id="ARBA00022737"/>
    </source>
</evidence>
<dbReference type="FunFam" id="3.30.70.20:FF:000035">
    <property type="entry name" value="Iron hydrogenase 1"/>
    <property type="match status" value="1"/>
</dbReference>
<comment type="cofactor">
    <cofactor evidence="1">
        <name>FMN</name>
        <dbReference type="ChEBI" id="CHEBI:58210"/>
    </cofactor>
</comment>
<evidence type="ECO:0000259" key="19">
    <source>
        <dbReference type="PROSITE" id="PS51384"/>
    </source>
</evidence>
<dbReference type="Pfam" id="PF13187">
    <property type="entry name" value="Fer4_9"/>
    <property type="match status" value="1"/>
</dbReference>
<evidence type="ECO:0000256" key="13">
    <source>
        <dbReference type="ARBA" id="ARBA00023014"/>
    </source>
</evidence>
<dbReference type="PANTHER" id="PTHR19384">
    <property type="entry name" value="NITRIC OXIDE SYNTHASE-RELATED"/>
    <property type="match status" value="1"/>
</dbReference>
<dbReference type="Gene3D" id="1.20.990.10">
    <property type="entry name" value="NADPH-cytochrome p450 Reductase, Chain A, domain 3"/>
    <property type="match status" value="1"/>
</dbReference>
<dbReference type="InterPro" id="IPR001709">
    <property type="entry name" value="Flavoprot_Pyr_Nucl_cyt_Rdtase"/>
</dbReference>
<evidence type="ECO:0000256" key="2">
    <source>
        <dbReference type="ARBA" id="ARBA00001974"/>
    </source>
</evidence>
<dbReference type="Gene3D" id="3.40.50.360">
    <property type="match status" value="1"/>
</dbReference>
<dbReference type="EC" id="1.6.2.4" evidence="14"/>
<dbReference type="Gene3D" id="3.10.20.740">
    <property type="match status" value="1"/>
</dbReference>
<dbReference type="PROSITE" id="PS51085">
    <property type="entry name" value="2FE2S_FER_2"/>
    <property type="match status" value="1"/>
</dbReference>
<keyword evidence="5" id="KW-0285">Flavoprotein</keyword>
<comment type="cofactor">
    <cofactor evidence="2">
        <name>FAD</name>
        <dbReference type="ChEBI" id="CHEBI:57692"/>
    </cofactor>
</comment>
<keyword evidence="11" id="KW-0560">Oxidoreductase</keyword>
<keyword evidence="9" id="KW-0274">FAD</keyword>
<evidence type="ECO:0000256" key="10">
    <source>
        <dbReference type="ARBA" id="ARBA00022857"/>
    </source>
</evidence>
<dbReference type="SUPFAM" id="SSF54862">
    <property type="entry name" value="4Fe-4S ferredoxins"/>
    <property type="match status" value="1"/>
</dbReference>
<gene>
    <name evidence="20" type="ORF">ACOF00016_LOCUS15344</name>
</gene>
<proteinExistence type="inferred from homology"/>
<sequence>MLIQYSEDDRKTNARDVLHRPGGVEKASRSIRRGFTPSPSVTGTDASSSDDSDDEDSTMPVTVEFHDDNDGSITLVKVPEGTKITEAATKAGVFIPTLCHHPRLPPAGKCGVCVVAVENGPTPTQLACATVCRMNDDGTPMKVHVHGQVLNGLANAALRRSLDYSIENKTKRFANNNAFANCGSLEIEDLANWLTQENKDISSKSITYDPSLCIGCDRCVRACDSLQGMKVLETQMPNGNQPTVGVASAPPCMSTKSGRPLTETDCISCGQCTSFCPTGAIKEVDHTARVMRALSDPNMTVVLQTAPTARVTLAEAFGGQPGDCTTGKLVGAAKSCGFDFVFDTLLAADLTIMEEANELLKRIEISQTGTDEEKKKSPLPMFTSCCPGWVNLVEQSYPELIPNLSSCKSPMAMLSSVIRQRWWLKQANINSKLRHYNACHPNGDSIDQSNLFVVAVMPCTAKKDEIARQQLSMPNGKPETDAVLTVREMARLMELRGVARRDNFQTFADIPELVFDNPFGESTGASVIFGATGGVMEAALRTAADVLSGQNLPNVNYHEVRGLMGVKESTVRLGKSGEIGLNVAVCNQMRNVREFLDQIEQGEKKYHFIEIMTCPGGCIGGGGLPQSRDPDVLHKRMGSVYSIDERMVKRKSHENVAIQGLYKDYLDHPLSHKAHHLLHTTYSARPRQPPVLLKSTAPKNSMTLEPADDGNIIYIVYGTQSGTSAQAAKDIKIDLQQSIARAKLNPEPAVCLVAGNAIKPDALAERISASMATIFVTCTYGEGEMPEMIEKIWEFFESSDEGIFQGKEVKFAVFGLCSSRYDVGDQYNRAARRFDNRLEELGALRLVEVGAGDDQNSEGFRGALDPWLDQLKPKLFAGGSSKVSLLDPPEPLFKIAVAPSFHGPNFRPLPPDYHFITLESFKSVVSKGYDRPAGLFSFSLQDTGLEYKVGDHLAVLPRNPKTVVDDILALYRSSGDALRGSQLVTVETMDPLADCPFPTVLSIEELLTQYLDLCGRPSRSFFKQLYMFATTMESRQRLRSLFEREGENSVPQEEFDLYTDQNTYADALCEFAKTCLPPFEYLLSMIPLNTPRFYSIASSPLAGGTQLDLLVVMNTWTDTAKKNRTGLNTNFMFATQPGDKFAVQIHTGILQPPDSDEDLETPVVMFCMGAGLAPFVGFCQHRQAQLKQLRDEAAATGQEPRKLGPATLYFGSRHRAHDYYLEEYFQECIKEGALTAIYTAFSRDGLSPSGKKQYIYNAITEHPLGLAQGLGLLADTEDEYEDDDQSTKIRARCYYCGSANGIPEAIQDSMLQALVSKEGIAMPYGDAKAYMDHLVNVDKRFHSECF</sequence>
<dbReference type="Pfam" id="PF13510">
    <property type="entry name" value="Fer2_4"/>
    <property type="match status" value="1"/>
</dbReference>
<dbReference type="PROSITE" id="PS51384">
    <property type="entry name" value="FAD_FR"/>
    <property type="match status" value="1"/>
</dbReference>
<dbReference type="InterPro" id="IPR039261">
    <property type="entry name" value="FNR_nucleotide-bd"/>
</dbReference>
<feature type="domain" description="4Fe-4S ferredoxin-type" evidence="18">
    <location>
        <begin position="204"/>
        <end position="234"/>
    </location>
</feature>
<dbReference type="Gene3D" id="3.30.70.20">
    <property type="match status" value="1"/>
</dbReference>
<dbReference type="PRINTS" id="PR00371">
    <property type="entry name" value="FPNCR"/>
</dbReference>
<dbReference type="EMBL" id="HBIM01020477">
    <property type="protein sequence ID" value="CAE0418469.1"/>
    <property type="molecule type" value="Transcribed_RNA"/>
</dbReference>
<feature type="region of interest" description="Disordered" evidence="15">
    <location>
        <begin position="1"/>
        <end position="66"/>
    </location>
</feature>
<dbReference type="InterPro" id="IPR013352">
    <property type="entry name" value="Fe_hydrogenase_subset"/>
</dbReference>
<dbReference type="SUPFAM" id="SSF63380">
    <property type="entry name" value="Riboflavin synthase domain-like"/>
    <property type="match status" value="1"/>
</dbReference>
<dbReference type="PRINTS" id="PR00369">
    <property type="entry name" value="FLAVODOXIN"/>
</dbReference>
<dbReference type="GO" id="GO:0003958">
    <property type="term" value="F:NADPH-hemoprotein reductase activity"/>
    <property type="evidence" value="ECO:0007669"/>
    <property type="project" value="UniProtKB-EC"/>
</dbReference>
<dbReference type="InterPro" id="IPR017927">
    <property type="entry name" value="FAD-bd_FR_type"/>
</dbReference>
<dbReference type="SMART" id="SM00902">
    <property type="entry name" value="Fe_hyd_SSU"/>
    <property type="match status" value="1"/>
</dbReference>
<evidence type="ECO:0000256" key="11">
    <source>
        <dbReference type="ARBA" id="ARBA00023002"/>
    </source>
</evidence>
<dbReference type="Gene3D" id="3.40.950.10">
    <property type="entry name" value="Fe-only Hydrogenase (Larger Subunit), Chain L, domain 3"/>
    <property type="match status" value="1"/>
</dbReference>
<evidence type="ECO:0000256" key="12">
    <source>
        <dbReference type="ARBA" id="ARBA00023004"/>
    </source>
</evidence>
<evidence type="ECO:0000259" key="17">
    <source>
        <dbReference type="PROSITE" id="PS51085"/>
    </source>
</evidence>
<dbReference type="PROSITE" id="PS00198">
    <property type="entry name" value="4FE4S_FER_1"/>
    <property type="match status" value="1"/>
</dbReference>
<keyword evidence="8" id="KW-0677">Repeat</keyword>
<evidence type="ECO:0000259" key="18">
    <source>
        <dbReference type="PROSITE" id="PS51379"/>
    </source>
</evidence>
<dbReference type="SUPFAM" id="SSF53920">
    <property type="entry name" value="Fe-only hydrogenase"/>
    <property type="match status" value="1"/>
</dbReference>
<dbReference type="GO" id="GO:0005829">
    <property type="term" value="C:cytosol"/>
    <property type="evidence" value="ECO:0007669"/>
    <property type="project" value="TreeGrafter"/>
</dbReference>
<feature type="domain" description="FAD-binding FR-type" evidence="19">
    <location>
        <begin position="911"/>
        <end position="1153"/>
    </location>
</feature>
<dbReference type="Gene3D" id="4.10.260.20">
    <property type="entry name" value="Iron hydrogenase, small subunit"/>
    <property type="match status" value="1"/>
</dbReference>
<dbReference type="InterPro" id="IPR036991">
    <property type="entry name" value="Fe_hydrogenase_ssu_sf"/>
</dbReference>
<dbReference type="Gene3D" id="3.40.50.80">
    <property type="entry name" value="Nucleotide-binding domain of ferredoxin-NADP reductase (FNR) module"/>
    <property type="match status" value="1"/>
</dbReference>
<dbReference type="NCBIfam" id="TIGR02512">
    <property type="entry name" value="FeFe_hydrog_A"/>
    <property type="match status" value="1"/>
</dbReference>
<keyword evidence="7" id="KW-0479">Metal-binding</keyword>
<dbReference type="InterPro" id="IPR003097">
    <property type="entry name" value="CysJ-like_FAD-binding"/>
</dbReference>
<keyword evidence="10" id="KW-0521">NADP</keyword>
<evidence type="ECO:0000256" key="14">
    <source>
        <dbReference type="ARBA" id="ARBA00023797"/>
    </source>
</evidence>
<dbReference type="Pfam" id="PF02256">
    <property type="entry name" value="Fe_hyd_SSU"/>
    <property type="match status" value="1"/>
</dbReference>
<feature type="compositionally biased region" description="Polar residues" evidence="15">
    <location>
        <begin position="37"/>
        <end position="46"/>
    </location>
</feature>
<evidence type="ECO:0000256" key="6">
    <source>
        <dbReference type="ARBA" id="ARBA00022643"/>
    </source>
</evidence>
<evidence type="ECO:0000256" key="15">
    <source>
        <dbReference type="SAM" id="MobiDB-lite"/>
    </source>
</evidence>
<dbReference type="InterPro" id="IPR008254">
    <property type="entry name" value="Flavodoxin/NO_synth"/>
</dbReference>
<name>A0A7S3PBK2_9STRA</name>